<dbReference type="Proteomes" id="UP000061569">
    <property type="component" value="Chromosome"/>
</dbReference>
<accession>A0A0S2DAA3</accession>
<dbReference type="AlphaFoldDB" id="A0A0S2DAA3"/>
<organism evidence="2 3">
    <name type="scientific">Lysobacter enzymogenes</name>
    <dbReference type="NCBI Taxonomy" id="69"/>
    <lineage>
        <taxon>Bacteria</taxon>
        <taxon>Pseudomonadati</taxon>
        <taxon>Pseudomonadota</taxon>
        <taxon>Gammaproteobacteria</taxon>
        <taxon>Lysobacterales</taxon>
        <taxon>Lysobacteraceae</taxon>
        <taxon>Lysobacter</taxon>
    </lineage>
</organism>
<sequence>MTAKFSSTLFRSNFRSAATAANTGSNPPPAINTALESPA</sequence>
<evidence type="ECO:0000313" key="3">
    <source>
        <dbReference type="Proteomes" id="UP000061569"/>
    </source>
</evidence>
<proteinExistence type="predicted"/>
<feature type="region of interest" description="Disordered" evidence="1">
    <location>
        <begin position="18"/>
        <end position="39"/>
    </location>
</feature>
<gene>
    <name evidence="2" type="ORF">GLE_0107</name>
</gene>
<name>A0A0S2DAA3_LYSEN</name>
<evidence type="ECO:0000256" key="1">
    <source>
        <dbReference type="SAM" id="MobiDB-lite"/>
    </source>
</evidence>
<dbReference type="EMBL" id="CP013140">
    <property type="protein sequence ID" value="ALN55466.1"/>
    <property type="molecule type" value="Genomic_DNA"/>
</dbReference>
<dbReference type="KEGG" id="lez:GLE_0107"/>
<evidence type="ECO:0000313" key="2">
    <source>
        <dbReference type="EMBL" id="ALN55466.1"/>
    </source>
</evidence>
<protein>
    <submittedName>
        <fullName evidence="2">Uncharacterized protein</fullName>
    </submittedName>
</protein>
<reference evidence="2 3" key="1">
    <citation type="submission" date="2015-11" db="EMBL/GenBank/DDBJ databases">
        <title>Genome sequences of Lysobacter enzymogenes strain C3 and Lysobacter antibioticus ATCC 29479.</title>
        <authorList>
            <person name="Kobayashi D.Y."/>
        </authorList>
    </citation>
    <scope>NUCLEOTIDE SEQUENCE [LARGE SCALE GENOMIC DNA]</scope>
    <source>
        <strain evidence="2 3">C3</strain>
    </source>
</reference>